<dbReference type="Pfam" id="PF15337">
    <property type="entry name" value="Vasculin"/>
    <property type="match status" value="1"/>
</dbReference>
<protein>
    <recommendedName>
        <fullName evidence="10">Vasculin</fullName>
    </recommendedName>
</protein>
<dbReference type="AlphaFoldDB" id="A0AAV2IAZ4"/>
<evidence type="ECO:0000256" key="6">
    <source>
        <dbReference type="ARBA" id="ARBA00023242"/>
    </source>
</evidence>
<dbReference type="GO" id="GO:0003677">
    <property type="term" value="F:DNA binding"/>
    <property type="evidence" value="ECO:0007669"/>
    <property type="project" value="UniProtKB-KW"/>
</dbReference>
<dbReference type="GO" id="GO:0006351">
    <property type="term" value="P:DNA-templated transcription"/>
    <property type="evidence" value="ECO:0007669"/>
    <property type="project" value="InterPro"/>
</dbReference>
<evidence type="ECO:0000256" key="2">
    <source>
        <dbReference type="ARBA" id="ARBA00010099"/>
    </source>
</evidence>
<evidence type="ECO:0000313" key="9">
    <source>
        <dbReference type="Proteomes" id="UP001497497"/>
    </source>
</evidence>
<proteinExistence type="inferred from homology"/>
<feature type="compositionally biased region" description="Basic and acidic residues" evidence="7">
    <location>
        <begin position="161"/>
        <end position="188"/>
    </location>
</feature>
<reference evidence="8 9" key="1">
    <citation type="submission" date="2024-04" db="EMBL/GenBank/DDBJ databases">
        <authorList>
            <consortium name="Genoscope - CEA"/>
            <person name="William W."/>
        </authorList>
    </citation>
    <scope>NUCLEOTIDE SEQUENCE [LARGE SCALE GENOMIC DNA]</scope>
</reference>
<evidence type="ECO:0000256" key="4">
    <source>
        <dbReference type="ARBA" id="ARBA00023125"/>
    </source>
</evidence>
<dbReference type="InterPro" id="IPR028128">
    <property type="entry name" value="Vasculin_fam"/>
</dbReference>
<dbReference type="GO" id="GO:0003723">
    <property type="term" value="F:RNA binding"/>
    <property type="evidence" value="ECO:0007669"/>
    <property type="project" value="InterPro"/>
</dbReference>
<dbReference type="PANTHER" id="PTHR14339">
    <property type="entry name" value="VASCULIN"/>
    <property type="match status" value="1"/>
</dbReference>
<evidence type="ECO:0000256" key="5">
    <source>
        <dbReference type="ARBA" id="ARBA00023163"/>
    </source>
</evidence>
<keyword evidence="5" id="KW-0804">Transcription</keyword>
<evidence type="ECO:0008006" key="10">
    <source>
        <dbReference type="Google" id="ProtNLM"/>
    </source>
</evidence>
<comment type="caution">
    <text evidence="8">The sequence shown here is derived from an EMBL/GenBank/DDBJ whole genome shotgun (WGS) entry which is preliminary data.</text>
</comment>
<dbReference type="GO" id="GO:0005634">
    <property type="term" value="C:nucleus"/>
    <property type="evidence" value="ECO:0007669"/>
    <property type="project" value="UniProtKB-SubCell"/>
</dbReference>
<comment type="similarity">
    <text evidence="2">Belongs to the vasculin family.</text>
</comment>
<feature type="region of interest" description="Disordered" evidence="7">
    <location>
        <begin position="1"/>
        <end position="80"/>
    </location>
</feature>
<sequence>MAESNVPKQDFAPPWLKFPTTDSSKTASQKLNNYSNERNRQRREDPYHSRSDYNRLHRQTSFDFHDAKRYPPGQGKYRHHSVDDDYYGYHQYGYGYYSPSYNYEKYGMQYSSQPSLARQGSRDSKYSPGRFPQMNGADFSPHYELYEPQYYHQGPHKRSHHDKDHHKDVREEEGKGKNKGNEKERPFSDDFPSLVGSGETTPEVKQTKPGSGVWENPPKSNRNEESPDLLKNTSPGIYKALVPSKNGQMKKNGREPVRVNGSIRDSSPLSPSNKPNSKEGTRQSPTPDLAIVTQPIKLGDKKSEFLRALRNESNVRNGESYQDLNQNAIEKKQSLKDFDDSPMNEESANYNHMNGNHEPNNDESNKHIVNGTSKVNGDIKKPLNGDYNVNGETLINDVDHINLSGEEEEKRLLLSMGWVEEDNTEYVITDDEIREFQHLLKNHCHGQKNGLKTTLRNALNLKLENNFANGLLNGTINENEENDKNKPL</sequence>
<feature type="compositionally biased region" description="Basic and acidic residues" evidence="7">
    <location>
        <begin position="37"/>
        <end position="55"/>
    </location>
</feature>
<feature type="compositionally biased region" description="Low complexity" evidence="7">
    <location>
        <begin position="266"/>
        <end position="275"/>
    </location>
</feature>
<dbReference type="PANTHER" id="PTHR14339:SF12">
    <property type="entry name" value="VASCULIN"/>
    <property type="match status" value="1"/>
</dbReference>
<dbReference type="EMBL" id="CAXITT010000533">
    <property type="protein sequence ID" value="CAL1543209.1"/>
    <property type="molecule type" value="Genomic_DNA"/>
</dbReference>
<evidence type="ECO:0000313" key="8">
    <source>
        <dbReference type="EMBL" id="CAL1543209.1"/>
    </source>
</evidence>
<name>A0AAV2IAZ4_LYMST</name>
<dbReference type="Proteomes" id="UP001497497">
    <property type="component" value="Unassembled WGS sequence"/>
</dbReference>
<keyword evidence="3" id="KW-0805">Transcription regulation</keyword>
<dbReference type="GO" id="GO:0045893">
    <property type="term" value="P:positive regulation of DNA-templated transcription"/>
    <property type="evidence" value="ECO:0007669"/>
    <property type="project" value="InterPro"/>
</dbReference>
<keyword evidence="9" id="KW-1185">Reference proteome</keyword>
<keyword evidence="6" id="KW-0539">Nucleus</keyword>
<feature type="compositionally biased region" description="Polar residues" evidence="7">
    <location>
        <begin position="20"/>
        <end position="36"/>
    </location>
</feature>
<organism evidence="8 9">
    <name type="scientific">Lymnaea stagnalis</name>
    <name type="common">Great pond snail</name>
    <name type="synonym">Helix stagnalis</name>
    <dbReference type="NCBI Taxonomy" id="6523"/>
    <lineage>
        <taxon>Eukaryota</taxon>
        <taxon>Metazoa</taxon>
        <taxon>Spiralia</taxon>
        <taxon>Lophotrochozoa</taxon>
        <taxon>Mollusca</taxon>
        <taxon>Gastropoda</taxon>
        <taxon>Heterobranchia</taxon>
        <taxon>Euthyneura</taxon>
        <taxon>Panpulmonata</taxon>
        <taxon>Hygrophila</taxon>
        <taxon>Lymnaeoidea</taxon>
        <taxon>Lymnaeidae</taxon>
        <taxon>Lymnaea</taxon>
    </lineage>
</organism>
<evidence type="ECO:0000256" key="1">
    <source>
        <dbReference type="ARBA" id="ARBA00004123"/>
    </source>
</evidence>
<evidence type="ECO:0000256" key="7">
    <source>
        <dbReference type="SAM" id="MobiDB-lite"/>
    </source>
</evidence>
<evidence type="ECO:0000256" key="3">
    <source>
        <dbReference type="ARBA" id="ARBA00023015"/>
    </source>
</evidence>
<keyword evidence="4" id="KW-0238">DNA-binding</keyword>
<accession>A0AAV2IAZ4</accession>
<feature type="region of interest" description="Disordered" evidence="7">
    <location>
        <begin position="114"/>
        <end position="139"/>
    </location>
</feature>
<feature type="region of interest" description="Disordered" evidence="7">
    <location>
        <begin position="152"/>
        <end position="296"/>
    </location>
</feature>
<gene>
    <name evidence="8" type="ORF">GSLYS_00016743001</name>
</gene>
<comment type="subcellular location">
    <subcellularLocation>
        <location evidence="1">Nucleus</location>
    </subcellularLocation>
</comment>